<feature type="transmembrane region" description="Helical" evidence="1">
    <location>
        <begin position="218"/>
        <end position="241"/>
    </location>
</feature>
<evidence type="ECO:0000313" key="2">
    <source>
        <dbReference type="EMBL" id="GAG90760.1"/>
    </source>
</evidence>
<sequence length="276" mass="31593">LSIVVTWLLFKTAQNALRSALSTEIKIKKVKKKDVQFEMKAISPIKAYLRKDIVSSTRDLQSFMFIFFPIFYPLIMVFTMQGVFVDLVTSTQAILIIWSIILLIYMFIPIMLIVGFLNIEESGSSTLASLPIIPRDQAKAKIILMLSIQGISLVLTSIVLTFLLNSFIVIGLLLITLPIAWIMLLFMFVLKIKFFGRMKYKYIIEELHKENKAIKWSLMILSEFGLYFVIFLTGIILIYFFGITISLIVLGVIGLLGLTLMIFIFTRMFPKVEKMA</sequence>
<organism evidence="2">
    <name type="scientific">marine sediment metagenome</name>
    <dbReference type="NCBI Taxonomy" id="412755"/>
    <lineage>
        <taxon>unclassified sequences</taxon>
        <taxon>metagenomes</taxon>
        <taxon>ecological metagenomes</taxon>
    </lineage>
</organism>
<reference evidence="2" key="1">
    <citation type="journal article" date="2014" name="Front. Microbiol.">
        <title>High frequency of phylogenetically diverse reductive dehalogenase-homologous genes in deep subseafloor sedimentary metagenomes.</title>
        <authorList>
            <person name="Kawai M."/>
            <person name="Futagami T."/>
            <person name="Toyoda A."/>
            <person name="Takaki Y."/>
            <person name="Nishi S."/>
            <person name="Hori S."/>
            <person name="Arai W."/>
            <person name="Tsubouchi T."/>
            <person name="Morono Y."/>
            <person name="Uchiyama I."/>
            <person name="Ito T."/>
            <person name="Fujiyama A."/>
            <person name="Inagaki F."/>
            <person name="Takami H."/>
        </authorList>
    </citation>
    <scope>NUCLEOTIDE SEQUENCE</scope>
    <source>
        <strain evidence="2">Expedition CK06-06</strain>
    </source>
</reference>
<evidence type="ECO:0008006" key="3">
    <source>
        <dbReference type="Google" id="ProtNLM"/>
    </source>
</evidence>
<feature type="non-terminal residue" evidence="2">
    <location>
        <position position="276"/>
    </location>
</feature>
<comment type="caution">
    <text evidence="2">The sequence shown here is derived from an EMBL/GenBank/DDBJ whole genome shotgun (WGS) entry which is preliminary data.</text>
</comment>
<accession>X1B6P6</accession>
<feature type="transmembrane region" description="Helical" evidence="1">
    <location>
        <begin position="63"/>
        <end position="84"/>
    </location>
</feature>
<feature type="transmembrane region" description="Helical" evidence="1">
    <location>
        <begin position="168"/>
        <end position="190"/>
    </location>
</feature>
<keyword evidence="1" id="KW-1133">Transmembrane helix</keyword>
<feature type="transmembrane region" description="Helical" evidence="1">
    <location>
        <begin position="96"/>
        <end position="119"/>
    </location>
</feature>
<gene>
    <name evidence="2" type="ORF">S01H4_48237</name>
</gene>
<evidence type="ECO:0000256" key="1">
    <source>
        <dbReference type="SAM" id="Phobius"/>
    </source>
</evidence>
<keyword evidence="1" id="KW-0472">Membrane</keyword>
<dbReference type="AlphaFoldDB" id="X1B6P6"/>
<proteinExistence type="predicted"/>
<name>X1B6P6_9ZZZZ</name>
<protein>
    <recommendedName>
        <fullName evidence="3">ABC-2 type transporter domain-containing protein</fullName>
    </recommendedName>
</protein>
<feature type="transmembrane region" description="Helical" evidence="1">
    <location>
        <begin position="247"/>
        <end position="266"/>
    </location>
</feature>
<keyword evidence="1" id="KW-0812">Transmembrane</keyword>
<feature type="non-terminal residue" evidence="2">
    <location>
        <position position="1"/>
    </location>
</feature>
<dbReference type="EMBL" id="BART01027173">
    <property type="protein sequence ID" value="GAG90760.1"/>
    <property type="molecule type" value="Genomic_DNA"/>
</dbReference>
<feature type="transmembrane region" description="Helical" evidence="1">
    <location>
        <begin position="140"/>
        <end position="162"/>
    </location>
</feature>